<sequence length="36" mass="4406">MLDLHIIQTKLHQHLNRKMIVMITKKIIKKFQFGKM</sequence>
<evidence type="ECO:0000313" key="2">
    <source>
        <dbReference type="Proteomes" id="UP000000980"/>
    </source>
</evidence>
<dbReference type="EMBL" id="AY954953">
    <property type="protein sequence ID" value="AAX90970.1"/>
    <property type="molecule type" value="Genomic_DNA"/>
</dbReference>
<keyword evidence="2" id="KW-1185">Reference proteome</keyword>
<reference evidence="1 2" key="1">
    <citation type="journal article" date="2005" name="Proc. Natl. Acad. Sci. U.S.A.">
        <title>The complete genomes and proteomes of 27 Staphylococcus aureus bacteriophages.</title>
        <authorList>
            <person name="Kwan T."/>
            <person name="Liu J."/>
            <person name="Dubow M."/>
            <person name="Gros P."/>
            <person name="Pelletier J."/>
        </authorList>
    </citation>
    <scope>NUCLEOTIDE SEQUENCE</scope>
</reference>
<evidence type="ECO:0000313" key="1">
    <source>
        <dbReference type="EMBL" id="AAX90970.1"/>
    </source>
</evidence>
<proteinExistence type="predicted"/>
<dbReference type="SMR" id="Q4ZDC9"/>
<protein>
    <submittedName>
        <fullName evidence="1">ORF076</fullName>
    </submittedName>
</protein>
<name>Q4ZDC9_9CAUD</name>
<accession>Q4ZDC9</accession>
<organism evidence="1 2">
    <name type="scientific">Staphylococcus phage 85</name>
    <dbReference type="NCBI Taxonomy" id="2908111"/>
    <lineage>
        <taxon>Viruses</taxon>
        <taxon>Duplodnaviria</taxon>
        <taxon>Heunggongvirae</taxon>
        <taxon>Uroviricota</taxon>
        <taxon>Caudoviricetes</taxon>
        <taxon>Azeredovirinae</taxon>
        <taxon>Dubowvirus</taxon>
        <taxon>Dubowvirus dv85</taxon>
    </lineage>
</organism>
<dbReference type="Proteomes" id="UP000000980">
    <property type="component" value="Segment"/>
</dbReference>